<evidence type="ECO:0000256" key="7">
    <source>
        <dbReference type="PROSITE-ProRule" id="PRU01373"/>
    </source>
</evidence>
<evidence type="ECO:0000256" key="1">
    <source>
        <dbReference type="ARBA" id="ARBA00004752"/>
    </source>
</evidence>
<evidence type="ECO:0000313" key="10">
    <source>
        <dbReference type="EMBL" id="RRD62011.1"/>
    </source>
</evidence>
<keyword evidence="6 7" id="KW-0961">Cell wall biogenesis/degradation</keyword>
<comment type="caution">
    <text evidence="10">The sequence shown here is derived from an EMBL/GenBank/DDBJ whole genome shotgun (WGS) entry which is preliminary data.</text>
</comment>
<accession>A0A3P1XU67</accession>
<feature type="active site" description="Nucleophile" evidence="7">
    <location>
        <position position="148"/>
    </location>
</feature>
<feature type="active site" description="Proton donor/acceptor" evidence="7">
    <location>
        <position position="126"/>
    </location>
</feature>
<feature type="transmembrane region" description="Helical" evidence="8">
    <location>
        <begin position="6"/>
        <end position="23"/>
    </location>
</feature>
<dbReference type="GO" id="GO:0008360">
    <property type="term" value="P:regulation of cell shape"/>
    <property type="evidence" value="ECO:0007669"/>
    <property type="project" value="UniProtKB-UniRule"/>
</dbReference>
<dbReference type="EMBL" id="RQYS01000019">
    <property type="protein sequence ID" value="RRD62011.1"/>
    <property type="molecule type" value="Genomic_DNA"/>
</dbReference>
<dbReference type="GO" id="GO:0004180">
    <property type="term" value="F:carboxypeptidase activity"/>
    <property type="evidence" value="ECO:0007669"/>
    <property type="project" value="UniProtKB-ARBA"/>
</dbReference>
<dbReference type="Pfam" id="PF03734">
    <property type="entry name" value="YkuD"/>
    <property type="match status" value="1"/>
</dbReference>
<keyword evidence="8" id="KW-0472">Membrane</keyword>
<dbReference type="Proteomes" id="UP000278609">
    <property type="component" value="Unassembled WGS sequence"/>
</dbReference>
<dbReference type="OrthoDB" id="9809748at2"/>
<dbReference type="AlphaFoldDB" id="A0A3P1XU67"/>
<proteinExistence type="inferred from homology"/>
<dbReference type="PANTHER" id="PTHR36699:SF1">
    <property type="entry name" value="L,D-TRANSPEPTIDASE YAFK-RELATED"/>
    <property type="match status" value="1"/>
</dbReference>
<feature type="domain" description="L,D-TPase catalytic" evidence="9">
    <location>
        <begin position="36"/>
        <end position="172"/>
    </location>
</feature>
<reference evidence="10 11" key="1">
    <citation type="submission" date="2018-11" db="EMBL/GenBank/DDBJ databases">
        <title>Genomes From Bacteria Associated with the Canine Oral Cavity: a Test Case for Automated Genome-Based Taxonomic Assignment.</title>
        <authorList>
            <person name="Coil D.A."/>
            <person name="Jospin G."/>
            <person name="Darling A.E."/>
            <person name="Wallis C."/>
            <person name="Davis I.J."/>
            <person name="Harris S."/>
            <person name="Eisen J.A."/>
            <person name="Holcombe L.J."/>
            <person name="O'Flynn C."/>
        </authorList>
    </citation>
    <scope>NUCLEOTIDE SEQUENCE [LARGE SCALE GENOMIC DNA]</scope>
    <source>
        <strain evidence="10 11">OH2617_COT-023</strain>
    </source>
</reference>
<evidence type="ECO:0000256" key="6">
    <source>
        <dbReference type="ARBA" id="ARBA00023316"/>
    </source>
</evidence>
<sequence length="173" mass="19324">MKKRGWIIGLTMVVGTAGLWFLGKHDKPLDRSLTVDKIVVEKSKRRLSLYSGETLLKTYPISLGQQPVGHKAFEGDKRTPEGQYIIHDKNPHSGYYKNLGISYPNKHDIAHAKEIGKAPGGHIKIHGLKNGWGWIGKIHLLKDWTAGCIALTNEEVEELYQTVPIGTPIEIKP</sequence>
<dbReference type="Gene3D" id="2.40.440.10">
    <property type="entry name" value="L,D-transpeptidase catalytic domain-like"/>
    <property type="match status" value="1"/>
</dbReference>
<evidence type="ECO:0000256" key="3">
    <source>
        <dbReference type="ARBA" id="ARBA00022679"/>
    </source>
</evidence>
<keyword evidence="5 7" id="KW-0573">Peptidoglycan synthesis</keyword>
<dbReference type="GO" id="GO:0071555">
    <property type="term" value="P:cell wall organization"/>
    <property type="evidence" value="ECO:0007669"/>
    <property type="project" value="UniProtKB-UniRule"/>
</dbReference>
<dbReference type="PANTHER" id="PTHR36699">
    <property type="entry name" value="LD-TRANSPEPTIDASE"/>
    <property type="match status" value="1"/>
</dbReference>
<evidence type="ECO:0000256" key="8">
    <source>
        <dbReference type="SAM" id="Phobius"/>
    </source>
</evidence>
<keyword evidence="8" id="KW-1133">Transmembrane helix</keyword>
<comment type="pathway">
    <text evidence="1 7">Cell wall biogenesis; peptidoglycan biosynthesis.</text>
</comment>
<evidence type="ECO:0000259" key="9">
    <source>
        <dbReference type="PROSITE" id="PS52029"/>
    </source>
</evidence>
<keyword evidence="3" id="KW-0808">Transferase</keyword>
<dbReference type="CDD" id="cd16913">
    <property type="entry name" value="YkuD_like"/>
    <property type="match status" value="1"/>
</dbReference>
<gene>
    <name evidence="10" type="ORF">EII40_05380</name>
</gene>
<evidence type="ECO:0000256" key="4">
    <source>
        <dbReference type="ARBA" id="ARBA00022960"/>
    </source>
</evidence>
<keyword evidence="8" id="KW-0812">Transmembrane</keyword>
<dbReference type="SUPFAM" id="SSF141523">
    <property type="entry name" value="L,D-transpeptidase catalytic domain-like"/>
    <property type="match status" value="1"/>
</dbReference>
<name>A0A3P1XU67_TANFO</name>
<organism evidence="10 11">
    <name type="scientific">Tannerella forsythia</name>
    <name type="common">Bacteroides forsythus</name>
    <dbReference type="NCBI Taxonomy" id="28112"/>
    <lineage>
        <taxon>Bacteria</taxon>
        <taxon>Pseudomonadati</taxon>
        <taxon>Bacteroidota</taxon>
        <taxon>Bacteroidia</taxon>
        <taxon>Bacteroidales</taxon>
        <taxon>Tannerellaceae</taxon>
        <taxon>Tannerella</taxon>
    </lineage>
</organism>
<dbReference type="InterPro" id="IPR038063">
    <property type="entry name" value="Transpep_catalytic_dom"/>
</dbReference>
<evidence type="ECO:0000256" key="2">
    <source>
        <dbReference type="ARBA" id="ARBA00005992"/>
    </source>
</evidence>
<protein>
    <recommendedName>
        <fullName evidence="9">L,D-TPase catalytic domain-containing protein</fullName>
    </recommendedName>
</protein>
<dbReference type="PROSITE" id="PS52029">
    <property type="entry name" value="LD_TPASE"/>
    <property type="match status" value="1"/>
</dbReference>
<evidence type="ECO:0000256" key="5">
    <source>
        <dbReference type="ARBA" id="ARBA00022984"/>
    </source>
</evidence>
<dbReference type="InterPro" id="IPR005490">
    <property type="entry name" value="LD_TPept_cat_dom"/>
</dbReference>
<evidence type="ECO:0000313" key="11">
    <source>
        <dbReference type="Proteomes" id="UP000278609"/>
    </source>
</evidence>
<dbReference type="GO" id="GO:0009252">
    <property type="term" value="P:peptidoglycan biosynthetic process"/>
    <property type="evidence" value="ECO:0007669"/>
    <property type="project" value="UniProtKB-UniPathway"/>
</dbReference>
<comment type="similarity">
    <text evidence="2">Belongs to the YkuD family.</text>
</comment>
<dbReference type="UniPathway" id="UPA00219"/>
<dbReference type="GO" id="GO:0016740">
    <property type="term" value="F:transferase activity"/>
    <property type="evidence" value="ECO:0007669"/>
    <property type="project" value="UniProtKB-KW"/>
</dbReference>
<keyword evidence="4 7" id="KW-0133">Cell shape</keyword>
<dbReference type="RefSeq" id="WP_124751256.1">
    <property type="nucleotide sequence ID" value="NZ_RQYS01000019.1"/>
</dbReference>